<sequence>MPQNIRYPDKRQQKKQNSPNFHKRKVTENLLNNPCFILI</sequence>
<accession>E7RR25</accession>
<gene>
    <name evidence="2" type="ORF">HMPREF0663_11626</name>
</gene>
<name>E7RR25_9BACT</name>
<dbReference type="AlphaFoldDB" id="E7RR25"/>
<evidence type="ECO:0000256" key="1">
    <source>
        <dbReference type="SAM" id="MobiDB-lite"/>
    </source>
</evidence>
<evidence type="ECO:0000313" key="2">
    <source>
        <dbReference type="EMBL" id="EFZ36713.1"/>
    </source>
</evidence>
<dbReference type="HOGENOM" id="CLU_3314794_0_0_10"/>
<proteinExistence type="predicted"/>
<feature type="region of interest" description="Disordered" evidence="1">
    <location>
        <begin position="1"/>
        <end position="26"/>
    </location>
</feature>
<organism evidence="2 3">
    <name type="scientific">Hoylesella oralis ATCC 33269</name>
    <dbReference type="NCBI Taxonomy" id="873533"/>
    <lineage>
        <taxon>Bacteria</taxon>
        <taxon>Pseudomonadati</taxon>
        <taxon>Bacteroidota</taxon>
        <taxon>Bacteroidia</taxon>
        <taxon>Bacteroidales</taxon>
        <taxon>Prevotellaceae</taxon>
        <taxon>Hoylesella</taxon>
    </lineage>
</organism>
<protein>
    <submittedName>
        <fullName evidence="2">Uncharacterized protein</fullName>
    </submittedName>
</protein>
<evidence type="ECO:0000313" key="3">
    <source>
        <dbReference type="Proteomes" id="UP000005580"/>
    </source>
</evidence>
<keyword evidence="3" id="KW-1185">Reference proteome</keyword>
<dbReference type="EMBL" id="AEPE02000005">
    <property type="protein sequence ID" value="EFZ36713.1"/>
    <property type="molecule type" value="Genomic_DNA"/>
</dbReference>
<comment type="caution">
    <text evidence="2">The sequence shown here is derived from an EMBL/GenBank/DDBJ whole genome shotgun (WGS) entry which is preliminary data.</text>
</comment>
<reference evidence="2" key="1">
    <citation type="submission" date="2011-01" db="EMBL/GenBank/DDBJ databases">
        <authorList>
            <person name="Muzny D."/>
            <person name="Qin X."/>
            <person name="Buhay C."/>
            <person name="Dugan-Rocha S."/>
            <person name="Ding Y."/>
            <person name="Chen G."/>
            <person name="Hawes A."/>
            <person name="Holder M."/>
            <person name="Jhangiani S."/>
            <person name="Johnson A."/>
            <person name="Khan Z."/>
            <person name="Li Z."/>
            <person name="Liu W."/>
            <person name="Liu X."/>
            <person name="Perez L."/>
            <person name="Shen H."/>
            <person name="Wang Q."/>
            <person name="Watt J."/>
            <person name="Xi L."/>
            <person name="Xin Y."/>
            <person name="Zhou J."/>
            <person name="Deng J."/>
            <person name="Jiang H."/>
            <person name="Liu Y."/>
            <person name="Qu J."/>
            <person name="Song X.-Z."/>
            <person name="Zhang L."/>
            <person name="Villasana D."/>
            <person name="Johnson A."/>
            <person name="Liu J."/>
            <person name="Liyanage D."/>
            <person name="Lorensuhewa L."/>
            <person name="Robinson T."/>
            <person name="Song A."/>
            <person name="Song B.-B."/>
            <person name="Dinh H."/>
            <person name="Thornton R."/>
            <person name="Coyle M."/>
            <person name="Francisco L."/>
            <person name="Jackson L."/>
            <person name="Javaid M."/>
            <person name="Korchina V."/>
            <person name="Kovar C."/>
            <person name="Mata R."/>
            <person name="Mathew T."/>
            <person name="Ngo R."/>
            <person name="Nguyen L."/>
            <person name="Nguyen N."/>
            <person name="Okwuonu G."/>
            <person name="Ongeri F."/>
            <person name="Pham C."/>
            <person name="Simmons D."/>
            <person name="Wilczek-Boney K."/>
            <person name="Hale W."/>
            <person name="Jakkamsetti A."/>
            <person name="Pham P."/>
            <person name="Ruth R."/>
            <person name="San Lucas F."/>
            <person name="Warren J."/>
            <person name="Zhang J."/>
            <person name="Zhao Z."/>
            <person name="Zhou C."/>
            <person name="Zhu D."/>
            <person name="Lee S."/>
            <person name="Bess C."/>
            <person name="Blankenburg K."/>
            <person name="Forbes L."/>
            <person name="Fu Q."/>
            <person name="Gubbala S."/>
            <person name="Hirani K."/>
            <person name="Jayaseelan J.C."/>
            <person name="Lara F."/>
            <person name="Munidasa M."/>
            <person name="Palculict T."/>
            <person name="Patil S."/>
            <person name="Pu L.-L."/>
            <person name="Saada N."/>
            <person name="Tang L."/>
            <person name="Weissenberger G."/>
            <person name="Zhu Y."/>
            <person name="Hemphill L."/>
            <person name="Shang Y."/>
            <person name="Youmans B."/>
            <person name="Ayvaz T."/>
            <person name="Ross M."/>
            <person name="Santibanez J."/>
            <person name="Aqrawi P."/>
            <person name="Gross S."/>
            <person name="Joshi V."/>
            <person name="Fowler G."/>
            <person name="Nazareth L."/>
            <person name="Reid J."/>
            <person name="Worley K."/>
            <person name="Petrosino J."/>
            <person name="Highlander S."/>
            <person name="Gibbs R."/>
        </authorList>
    </citation>
    <scope>NUCLEOTIDE SEQUENCE [LARGE SCALE GENOMIC DNA]</scope>
    <source>
        <strain evidence="2">ATCC 33269</strain>
    </source>
</reference>
<dbReference type="Proteomes" id="UP000005580">
    <property type="component" value="Unassembled WGS sequence"/>
</dbReference>